<proteinExistence type="predicted"/>
<reference evidence="1 2" key="1">
    <citation type="submission" date="2018-08" db="EMBL/GenBank/DDBJ databases">
        <title>Genomic Encyclopedia of Type Strains, Phase III (KMG-III): the genomes of soil and plant-associated and newly described type strains.</title>
        <authorList>
            <person name="Whitman W."/>
        </authorList>
    </citation>
    <scope>NUCLEOTIDE SEQUENCE [LARGE SCALE GENOMIC DNA]</scope>
    <source>
        <strain evidence="1 2">CGMCC 1.10966</strain>
    </source>
</reference>
<keyword evidence="2" id="KW-1185">Reference proteome</keyword>
<dbReference type="EMBL" id="QTTN01000053">
    <property type="protein sequence ID" value="REE57498.1"/>
    <property type="molecule type" value="Genomic_DNA"/>
</dbReference>
<gene>
    <name evidence="1" type="ORF">A8990_1537</name>
</gene>
<protein>
    <submittedName>
        <fullName evidence="1">Uncharacterized protein</fullName>
    </submittedName>
</protein>
<comment type="caution">
    <text evidence="1">The sequence shown here is derived from an EMBL/GenBank/DDBJ whole genome shotgun (WGS) entry which is preliminary data.</text>
</comment>
<accession>A0A3D9Q7D0</accession>
<name>A0A3D9Q7D0_9BACL</name>
<evidence type="ECO:0000313" key="1">
    <source>
        <dbReference type="EMBL" id="REE57498.1"/>
    </source>
</evidence>
<sequence>MEELRRAVEELMKEIPELRDVSSEELIQLIQALLTASRQKQAE</sequence>
<evidence type="ECO:0000313" key="2">
    <source>
        <dbReference type="Proteomes" id="UP000256304"/>
    </source>
</evidence>
<organism evidence="1 2">
    <name type="scientific">Paenibacillus taihuensis</name>
    <dbReference type="NCBI Taxonomy" id="1156355"/>
    <lineage>
        <taxon>Bacteria</taxon>
        <taxon>Bacillati</taxon>
        <taxon>Bacillota</taxon>
        <taxon>Bacilli</taxon>
        <taxon>Bacillales</taxon>
        <taxon>Paenibacillaceae</taxon>
        <taxon>Paenibacillus</taxon>
    </lineage>
</organism>
<dbReference type="AlphaFoldDB" id="A0A3D9Q7D0"/>
<dbReference type="Proteomes" id="UP000256304">
    <property type="component" value="Unassembled WGS sequence"/>
</dbReference>
<dbReference type="RefSeq" id="WP_281272533.1">
    <property type="nucleotide sequence ID" value="NZ_QTTN01000053.1"/>
</dbReference>